<proteinExistence type="predicted"/>
<accession>L8J9H8</accession>
<sequence>MKMLMNVDFPHEPFNSLVLEGKAGGIIKKILDDIKPEHSFFTENNGNRSAVLVFDITDSSKIPSYAEPFFLVFKADCHFRIAMTPADLAASGLDQLGKKWL</sequence>
<dbReference type="PATRIC" id="fig|1056511.3.peg.2558"/>
<gene>
    <name evidence="1" type="ORF">C942_01065</name>
</gene>
<dbReference type="OrthoDB" id="120749at2"/>
<evidence type="ECO:0000313" key="1">
    <source>
        <dbReference type="EMBL" id="ELR65451.1"/>
    </source>
</evidence>
<keyword evidence="2" id="KW-1185">Reference proteome</keyword>
<dbReference type="AlphaFoldDB" id="L8J9H8"/>
<dbReference type="Proteomes" id="UP000011134">
    <property type="component" value="Unassembled WGS sequence"/>
</dbReference>
<organism evidence="1 2">
    <name type="scientific">Photobacterium marinum</name>
    <dbReference type="NCBI Taxonomy" id="1056511"/>
    <lineage>
        <taxon>Bacteria</taxon>
        <taxon>Pseudomonadati</taxon>
        <taxon>Pseudomonadota</taxon>
        <taxon>Gammaproteobacteria</taxon>
        <taxon>Vibrionales</taxon>
        <taxon>Vibrionaceae</taxon>
        <taxon>Photobacterium</taxon>
    </lineage>
</organism>
<name>L8J9H8_9GAMM</name>
<protein>
    <submittedName>
        <fullName evidence="1">Panthothenate synthetase</fullName>
    </submittedName>
</protein>
<evidence type="ECO:0000313" key="2">
    <source>
        <dbReference type="Proteomes" id="UP000011134"/>
    </source>
</evidence>
<dbReference type="RefSeq" id="WP_007466235.1">
    <property type="nucleotide sequence ID" value="NZ_AMZO01000018.1"/>
</dbReference>
<comment type="caution">
    <text evidence="1">The sequence shown here is derived from an EMBL/GenBank/DDBJ whole genome shotgun (WGS) entry which is preliminary data.</text>
</comment>
<reference evidence="1 2" key="1">
    <citation type="submission" date="2012-12" db="EMBL/GenBank/DDBJ databases">
        <title>Genome Assembly of Photobacterium sp. AK15.</title>
        <authorList>
            <person name="Khatri I."/>
            <person name="Vaidya B."/>
            <person name="Srinivas T.N.R."/>
            <person name="Subramanian S."/>
            <person name="Pinnaka A."/>
        </authorList>
    </citation>
    <scope>NUCLEOTIDE SEQUENCE [LARGE SCALE GENOMIC DNA]</scope>
    <source>
        <strain evidence="1 2">AK15</strain>
    </source>
</reference>
<dbReference type="EMBL" id="AMZO01000018">
    <property type="protein sequence ID" value="ELR65451.1"/>
    <property type="molecule type" value="Genomic_DNA"/>
</dbReference>